<accession>A0A4R4P954</accession>
<dbReference type="EMBL" id="SMKA01000274">
    <property type="protein sequence ID" value="TDC17463.1"/>
    <property type="molecule type" value="Genomic_DNA"/>
</dbReference>
<evidence type="ECO:0000256" key="1">
    <source>
        <dbReference type="ARBA" id="ARBA00023015"/>
    </source>
</evidence>
<dbReference type="GO" id="GO:0000976">
    <property type="term" value="F:transcription cis-regulatory region binding"/>
    <property type="evidence" value="ECO:0007669"/>
    <property type="project" value="TreeGrafter"/>
</dbReference>
<dbReference type="Gene3D" id="1.10.10.60">
    <property type="entry name" value="Homeodomain-like"/>
    <property type="match status" value="1"/>
</dbReference>
<dbReference type="Pfam" id="PF00440">
    <property type="entry name" value="TetR_N"/>
    <property type="match status" value="1"/>
</dbReference>
<dbReference type="PANTHER" id="PTHR30055:SF234">
    <property type="entry name" value="HTH-TYPE TRANSCRIPTIONAL REGULATOR BETI"/>
    <property type="match status" value="1"/>
</dbReference>
<evidence type="ECO:0000256" key="4">
    <source>
        <dbReference type="PROSITE-ProRule" id="PRU00335"/>
    </source>
</evidence>
<dbReference type="InterPro" id="IPR050109">
    <property type="entry name" value="HTH-type_TetR-like_transc_reg"/>
</dbReference>
<reference evidence="6 7" key="1">
    <citation type="submission" date="2019-03" db="EMBL/GenBank/DDBJ databases">
        <title>Draft genome sequences of novel Actinobacteria.</title>
        <authorList>
            <person name="Sahin N."/>
            <person name="Ay H."/>
            <person name="Saygin H."/>
        </authorList>
    </citation>
    <scope>NUCLEOTIDE SEQUENCE [LARGE SCALE GENOMIC DNA]</scope>
    <source>
        <strain evidence="6 7">JCM 30547</strain>
    </source>
</reference>
<keyword evidence="7" id="KW-1185">Reference proteome</keyword>
<dbReference type="PROSITE" id="PS50977">
    <property type="entry name" value="HTH_TETR_2"/>
    <property type="match status" value="1"/>
</dbReference>
<dbReference type="Gene3D" id="1.10.357.10">
    <property type="entry name" value="Tetracycline Repressor, domain 2"/>
    <property type="match status" value="1"/>
</dbReference>
<keyword evidence="1" id="KW-0805">Transcription regulation</keyword>
<evidence type="ECO:0000259" key="5">
    <source>
        <dbReference type="PROSITE" id="PS50977"/>
    </source>
</evidence>
<proteinExistence type="predicted"/>
<organism evidence="6 7">
    <name type="scientific">Kribbella albertanoniae</name>
    <dbReference type="NCBI Taxonomy" id="1266829"/>
    <lineage>
        <taxon>Bacteria</taxon>
        <taxon>Bacillati</taxon>
        <taxon>Actinomycetota</taxon>
        <taxon>Actinomycetes</taxon>
        <taxon>Propionibacteriales</taxon>
        <taxon>Kribbellaceae</taxon>
        <taxon>Kribbella</taxon>
    </lineage>
</organism>
<evidence type="ECO:0000313" key="6">
    <source>
        <dbReference type="EMBL" id="TDC17463.1"/>
    </source>
</evidence>
<evidence type="ECO:0000313" key="7">
    <source>
        <dbReference type="Proteomes" id="UP000295075"/>
    </source>
</evidence>
<dbReference type="OrthoDB" id="3816938at2"/>
<evidence type="ECO:0000256" key="2">
    <source>
        <dbReference type="ARBA" id="ARBA00023125"/>
    </source>
</evidence>
<dbReference type="InterPro" id="IPR009057">
    <property type="entry name" value="Homeodomain-like_sf"/>
</dbReference>
<dbReference type="SUPFAM" id="SSF48498">
    <property type="entry name" value="Tetracyclin repressor-like, C-terminal domain"/>
    <property type="match status" value="1"/>
</dbReference>
<comment type="caution">
    <text evidence="6">The sequence shown here is derived from an EMBL/GenBank/DDBJ whole genome shotgun (WGS) entry which is preliminary data.</text>
</comment>
<dbReference type="GO" id="GO:0003700">
    <property type="term" value="F:DNA-binding transcription factor activity"/>
    <property type="evidence" value="ECO:0007669"/>
    <property type="project" value="TreeGrafter"/>
</dbReference>
<feature type="domain" description="HTH tetR-type" evidence="5">
    <location>
        <begin position="25"/>
        <end position="85"/>
    </location>
</feature>
<sequence>MRFSRGGIPRRNMRLAVSSIGSAGVAMDRRFLAVATELLDEEGWSALSLDRIAERAGVSRATVWRAGITRTSVERLLRLRLVADYQELMGQTTGSGLDRLILALRALCEVAERNLPLLAHTDLAFHGPDLEAIGVEFDYFAPWLQILAQAAADGSLAPVDDPPRFIVALTDSLILTYVHLRAHHGDYGWDADRTADHLIDLLTHGFAPRPP</sequence>
<protein>
    <submittedName>
        <fullName evidence="6">TetR/AcrR family transcriptional regulator</fullName>
    </submittedName>
</protein>
<dbReference type="SUPFAM" id="SSF46689">
    <property type="entry name" value="Homeodomain-like"/>
    <property type="match status" value="1"/>
</dbReference>
<gene>
    <name evidence="6" type="ORF">E1261_37070</name>
</gene>
<evidence type="ECO:0000256" key="3">
    <source>
        <dbReference type="ARBA" id="ARBA00023163"/>
    </source>
</evidence>
<dbReference type="InterPro" id="IPR036271">
    <property type="entry name" value="Tet_transcr_reg_TetR-rel_C_sf"/>
</dbReference>
<name>A0A4R4P954_9ACTN</name>
<keyword evidence="3" id="KW-0804">Transcription</keyword>
<dbReference type="PANTHER" id="PTHR30055">
    <property type="entry name" value="HTH-TYPE TRANSCRIPTIONAL REGULATOR RUTR"/>
    <property type="match status" value="1"/>
</dbReference>
<keyword evidence="2 4" id="KW-0238">DNA-binding</keyword>
<dbReference type="InterPro" id="IPR001647">
    <property type="entry name" value="HTH_TetR"/>
</dbReference>
<feature type="DNA-binding region" description="H-T-H motif" evidence="4">
    <location>
        <begin position="48"/>
        <end position="67"/>
    </location>
</feature>
<dbReference type="Proteomes" id="UP000295075">
    <property type="component" value="Unassembled WGS sequence"/>
</dbReference>
<dbReference type="AlphaFoldDB" id="A0A4R4P954"/>